<dbReference type="Pfam" id="PF00814">
    <property type="entry name" value="TsaD"/>
    <property type="match status" value="1"/>
</dbReference>
<dbReference type="PANTHER" id="PTHR11735">
    <property type="entry name" value="TRNA N6-ADENOSINE THREONYLCARBAMOYLTRANSFERASE"/>
    <property type="match status" value="1"/>
</dbReference>
<dbReference type="GO" id="GO:0002949">
    <property type="term" value="P:tRNA threonylcarbamoyladenosine modification"/>
    <property type="evidence" value="ECO:0007669"/>
    <property type="project" value="InterPro"/>
</dbReference>
<dbReference type="Gene3D" id="3.30.420.40">
    <property type="match status" value="2"/>
</dbReference>
<evidence type="ECO:0000256" key="2">
    <source>
        <dbReference type="ARBA" id="ARBA00019012"/>
    </source>
</evidence>
<dbReference type="CDD" id="cd24032">
    <property type="entry name" value="ASKHA_NBD_TsaB"/>
    <property type="match status" value="1"/>
</dbReference>
<keyword evidence="6" id="KW-1185">Reference proteome</keyword>
<sequence length="235" mass="25436">MWLIKMTVSKLVNGPILALECCTDACSVALQVDGKIYSRFQVVPRSHSKVMLEMVDQVIAEAAIDKKDLKALAVTAGPGAFTGVRLGVSFAQGIAFGLDIPVYAVNTLDVIAQGAYVENPQVKSILSVLDARMGEVYLAGYQIQNGQLQLEVQSGVFKPEALPNLDVVSQALVCGTGWNVCKQALPKDVTSETENRLPSAVDIFPLLDNTQPMSAADLLPVYLRNEVTWKKLDQQ</sequence>
<proteinExistence type="inferred from homology"/>
<feature type="domain" description="Gcp-like" evidence="4">
    <location>
        <begin position="43"/>
        <end position="167"/>
    </location>
</feature>
<dbReference type="PANTHER" id="PTHR11735:SF11">
    <property type="entry name" value="TRNA THREONYLCARBAMOYLADENOSINE BIOSYNTHESIS PROTEIN TSAB"/>
    <property type="match status" value="1"/>
</dbReference>
<evidence type="ECO:0000313" key="6">
    <source>
        <dbReference type="Proteomes" id="UP000244906"/>
    </source>
</evidence>
<dbReference type="Proteomes" id="UP000244906">
    <property type="component" value="Unassembled WGS sequence"/>
</dbReference>
<dbReference type="InterPro" id="IPR043129">
    <property type="entry name" value="ATPase_NBD"/>
</dbReference>
<evidence type="ECO:0000256" key="1">
    <source>
        <dbReference type="ARBA" id="ARBA00010493"/>
    </source>
</evidence>
<dbReference type="EMBL" id="QDDL01000011">
    <property type="protein sequence ID" value="PVZ64921.1"/>
    <property type="molecule type" value="Genomic_DNA"/>
</dbReference>
<reference evidence="5 6" key="1">
    <citation type="submission" date="2018-04" db="EMBL/GenBank/DDBJ databases">
        <title>Thalassorhabdus spongiae gen. nov., sp. nov., isolated from a marine sponge in South-West Iceland.</title>
        <authorList>
            <person name="Knobloch S."/>
            <person name="Daussin A."/>
            <person name="Johannsson R."/>
            <person name="Marteinsson V.T."/>
        </authorList>
    </citation>
    <scope>NUCLEOTIDE SEQUENCE [LARGE SCALE GENOMIC DNA]</scope>
    <source>
        <strain evidence="5 6">Hp12</strain>
    </source>
</reference>
<gene>
    <name evidence="5" type="primary">tsaB</name>
    <name evidence="5" type="ORF">DC094_18840</name>
</gene>
<protein>
    <recommendedName>
        <fullName evidence="2">tRNA threonylcarbamoyladenosine biosynthesis protein TsaB</fullName>
    </recommendedName>
    <alternativeName>
        <fullName evidence="3">t(6)A37 threonylcarbamoyladenosine biosynthesis protein TsaB</fullName>
    </alternativeName>
</protein>
<dbReference type="NCBIfam" id="TIGR03725">
    <property type="entry name" value="T6A_YeaZ"/>
    <property type="match status" value="1"/>
</dbReference>
<comment type="similarity">
    <text evidence="1">Belongs to the KAE1 / TsaD family. TsaB subfamily.</text>
</comment>
<dbReference type="SUPFAM" id="SSF53067">
    <property type="entry name" value="Actin-like ATPase domain"/>
    <property type="match status" value="2"/>
</dbReference>
<keyword evidence="5" id="KW-0808">Transferase</keyword>
<evidence type="ECO:0000313" key="5">
    <source>
        <dbReference type="EMBL" id="PVZ64921.1"/>
    </source>
</evidence>
<evidence type="ECO:0000259" key="4">
    <source>
        <dbReference type="Pfam" id="PF00814"/>
    </source>
</evidence>
<dbReference type="AlphaFoldDB" id="A0A2V1GPV2"/>
<dbReference type="GO" id="GO:0005829">
    <property type="term" value="C:cytosol"/>
    <property type="evidence" value="ECO:0007669"/>
    <property type="project" value="TreeGrafter"/>
</dbReference>
<dbReference type="InterPro" id="IPR022496">
    <property type="entry name" value="T6A_TsaB"/>
</dbReference>
<organism evidence="5 6">
    <name type="scientific">Pelagibaculum spongiae</name>
    <dbReference type="NCBI Taxonomy" id="2080658"/>
    <lineage>
        <taxon>Bacteria</taxon>
        <taxon>Pseudomonadati</taxon>
        <taxon>Pseudomonadota</taxon>
        <taxon>Gammaproteobacteria</taxon>
        <taxon>Oceanospirillales</taxon>
        <taxon>Pelagibaculum</taxon>
    </lineage>
</organism>
<evidence type="ECO:0000256" key="3">
    <source>
        <dbReference type="ARBA" id="ARBA00032446"/>
    </source>
</evidence>
<comment type="caution">
    <text evidence="5">The sequence shown here is derived from an EMBL/GenBank/DDBJ whole genome shotgun (WGS) entry which is preliminary data.</text>
</comment>
<name>A0A2V1GPV2_9GAMM</name>
<accession>A0A2V1GPV2</accession>
<dbReference type="InterPro" id="IPR000905">
    <property type="entry name" value="Gcp-like_dom"/>
</dbReference>
<dbReference type="GO" id="GO:0016740">
    <property type="term" value="F:transferase activity"/>
    <property type="evidence" value="ECO:0007669"/>
    <property type="project" value="UniProtKB-KW"/>
</dbReference>